<dbReference type="RefSeq" id="WP_235811552.1">
    <property type="nucleotide sequence ID" value="NZ_CAUERS010000129.1"/>
</dbReference>
<dbReference type="PATRIC" id="fig|270498.16.peg.601"/>
<feature type="transmembrane region" description="Helical" evidence="6">
    <location>
        <begin position="128"/>
        <end position="148"/>
    </location>
</feature>
<dbReference type="PANTHER" id="PTHR32196">
    <property type="entry name" value="ABC TRANSPORTER PERMEASE PROTEIN YPHD-RELATED-RELATED"/>
    <property type="match status" value="1"/>
</dbReference>
<dbReference type="CDD" id="cd06579">
    <property type="entry name" value="TM_PBP1_transp_AraH_like"/>
    <property type="match status" value="1"/>
</dbReference>
<evidence type="ECO:0000256" key="3">
    <source>
        <dbReference type="ARBA" id="ARBA00022692"/>
    </source>
</evidence>
<feature type="transmembrane region" description="Helical" evidence="6">
    <location>
        <begin position="256"/>
        <end position="289"/>
    </location>
</feature>
<dbReference type="EMBL" id="LAYJ01000131">
    <property type="protein sequence ID" value="KKI49602.1"/>
    <property type="molecule type" value="Genomic_DNA"/>
</dbReference>
<feature type="transmembrane region" description="Helical" evidence="6">
    <location>
        <begin position="101"/>
        <end position="122"/>
    </location>
</feature>
<feature type="transmembrane region" description="Helical" evidence="6">
    <location>
        <begin position="222"/>
        <end position="244"/>
    </location>
</feature>
<evidence type="ECO:0000256" key="4">
    <source>
        <dbReference type="ARBA" id="ARBA00022989"/>
    </source>
</evidence>
<dbReference type="Pfam" id="PF02653">
    <property type="entry name" value="BPD_transp_2"/>
    <property type="match status" value="1"/>
</dbReference>
<keyword evidence="4 6" id="KW-1133">Transmembrane helix</keyword>
<dbReference type="STRING" id="270498.CHK_2824"/>
<protein>
    <submittedName>
        <fullName evidence="7">Ribose ABC transport system, permease protein RbsC</fullName>
    </submittedName>
</protein>
<keyword evidence="2" id="KW-1003">Cell membrane</keyword>
<evidence type="ECO:0000313" key="7">
    <source>
        <dbReference type="EMBL" id="KKI49602.1"/>
    </source>
</evidence>
<accession>A0A0M2NGQ0</accession>
<reference evidence="7 8" key="1">
    <citation type="submission" date="2015-04" db="EMBL/GenBank/DDBJ databases">
        <title>Draft genome sequence of bacteremic isolate Catabacter hongkongensis type strain HKU16T.</title>
        <authorList>
            <person name="Lau S.K."/>
            <person name="Teng J.L."/>
            <person name="Huang Y."/>
            <person name="Curreem S.O."/>
            <person name="Tsui S.K."/>
            <person name="Woo P.C."/>
        </authorList>
    </citation>
    <scope>NUCLEOTIDE SEQUENCE [LARGE SCALE GENOMIC DNA]</scope>
    <source>
        <strain evidence="7 8">HKU16</strain>
    </source>
</reference>
<comment type="caution">
    <text evidence="7">The sequence shown here is derived from an EMBL/GenBank/DDBJ whole genome shotgun (WGS) entry which is preliminary data.</text>
</comment>
<evidence type="ECO:0000256" key="6">
    <source>
        <dbReference type="SAM" id="Phobius"/>
    </source>
</evidence>
<name>A0A0M2NGQ0_9FIRM</name>
<dbReference type="GO" id="GO:0022857">
    <property type="term" value="F:transmembrane transporter activity"/>
    <property type="evidence" value="ECO:0007669"/>
    <property type="project" value="InterPro"/>
</dbReference>
<proteinExistence type="predicted"/>
<comment type="subcellular location">
    <subcellularLocation>
        <location evidence="1">Cell membrane</location>
        <topology evidence="1">Multi-pass membrane protein</topology>
    </subcellularLocation>
</comment>
<gene>
    <name evidence="7" type="ORF">CHK_2824</name>
</gene>
<sequence>MKQEMTKQSFLDKKWAKPFKENFGILMSLIVLCVVLGVVTGSFFTTVNISNVLLQISTNAVIAFGMTYVILLGGIDLSVGSVVALSGIALVALMSKSGFDLLPAILVAVAIGLAVGIVNGFFVTKCNMPAFIVTLSTMMIIRGLALVVTSGKPVYVTDERLNYIGNGRIGNVFPLQVIYMLIIFVILFIVLNYTRYGKHLYATGGNKEAARFSGINVVKVSWIAYMIQGTLAGIAGVMTAAKLYSGQPTMGNGAEMDAIAAVVLGGTMMTGGSGTLGGTLIGALIIGVINNGLNLLGVNSYWQDVVKGIIILFAVYLDIARRLREQKKIKKA</sequence>
<evidence type="ECO:0000256" key="1">
    <source>
        <dbReference type="ARBA" id="ARBA00004651"/>
    </source>
</evidence>
<organism evidence="7 8">
    <name type="scientific">Christensenella hongkongensis</name>
    <dbReference type="NCBI Taxonomy" id="270498"/>
    <lineage>
        <taxon>Bacteria</taxon>
        <taxon>Bacillati</taxon>
        <taxon>Bacillota</taxon>
        <taxon>Clostridia</taxon>
        <taxon>Christensenellales</taxon>
        <taxon>Christensenellaceae</taxon>
        <taxon>Christensenella</taxon>
    </lineage>
</organism>
<keyword evidence="3 6" id="KW-0812">Transmembrane</keyword>
<dbReference type="GO" id="GO:0005886">
    <property type="term" value="C:plasma membrane"/>
    <property type="evidence" value="ECO:0007669"/>
    <property type="project" value="UniProtKB-SubCell"/>
</dbReference>
<keyword evidence="5 6" id="KW-0472">Membrane</keyword>
<evidence type="ECO:0000313" key="8">
    <source>
        <dbReference type="Proteomes" id="UP000034076"/>
    </source>
</evidence>
<feature type="transmembrane region" description="Helical" evidence="6">
    <location>
        <begin position="23"/>
        <end position="49"/>
    </location>
</feature>
<feature type="transmembrane region" description="Helical" evidence="6">
    <location>
        <begin position="169"/>
        <end position="191"/>
    </location>
</feature>
<feature type="transmembrane region" description="Helical" evidence="6">
    <location>
        <begin position="61"/>
        <end position="94"/>
    </location>
</feature>
<dbReference type="AlphaFoldDB" id="A0A0M2NGQ0"/>
<dbReference type="Proteomes" id="UP000034076">
    <property type="component" value="Unassembled WGS sequence"/>
</dbReference>
<keyword evidence="8" id="KW-1185">Reference proteome</keyword>
<dbReference type="InterPro" id="IPR001851">
    <property type="entry name" value="ABC_transp_permease"/>
</dbReference>
<evidence type="ECO:0000256" key="5">
    <source>
        <dbReference type="ARBA" id="ARBA00023136"/>
    </source>
</evidence>
<evidence type="ECO:0000256" key="2">
    <source>
        <dbReference type="ARBA" id="ARBA00022475"/>
    </source>
</evidence>
<feature type="transmembrane region" description="Helical" evidence="6">
    <location>
        <begin position="301"/>
        <end position="320"/>
    </location>
</feature>